<feature type="binding site" evidence="7">
    <location>
        <begin position="93"/>
        <end position="97"/>
    </location>
    <ligand>
        <name>substrate</name>
    </ligand>
</feature>
<comment type="cofactor">
    <cofactor evidence="7">
        <name>Zn(2+)</name>
        <dbReference type="ChEBI" id="CHEBI:29105"/>
    </cofactor>
    <text evidence="7">Binds 1 zinc ion per subunit.</text>
</comment>
<reference evidence="10" key="1">
    <citation type="submission" date="2017-04" db="EMBL/GenBank/DDBJ databases">
        <title>Function of individual gut microbiota members based on whole genome sequencing of pure cultures obtained from chicken caecum.</title>
        <authorList>
            <person name="Medvecky M."/>
            <person name="Cejkova D."/>
            <person name="Polansky O."/>
            <person name="Karasova D."/>
            <person name="Kubasova T."/>
            <person name="Cizek A."/>
            <person name="Rychlik I."/>
        </authorList>
    </citation>
    <scope>NUCLEOTIDE SEQUENCE [LARGE SCALE GENOMIC DNA]</scope>
    <source>
        <strain evidence="10">An179</strain>
    </source>
</reference>
<feature type="binding site" evidence="7">
    <location>
        <position position="225"/>
    </location>
    <ligand>
        <name>substrate</name>
    </ligand>
</feature>
<dbReference type="EC" id="2.4.2.29" evidence="7"/>
<comment type="similarity">
    <text evidence="7">Belongs to the queuine tRNA-ribosyltransferase family.</text>
</comment>
<dbReference type="STRING" id="501571.GCA_900143195_02064"/>
<dbReference type="FunFam" id="3.20.20.105:FF:000001">
    <property type="entry name" value="Queuine tRNA-ribosyltransferase"/>
    <property type="match status" value="1"/>
</dbReference>
<dbReference type="Proteomes" id="UP000195326">
    <property type="component" value="Unassembled WGS sequence"/>
</dbReference>
<feature type="region of interest" description="RNA binding; important for wobble base 34 recognition" evidence="7">
    <location>
        <begin position="280"/>
        <end position="284"/>
    </location>
</feature>
<evidence type="ECO:0000259" key="8">
    <source>
        <dbReference type="Pfam" id="PF01702"/>
    </source>
</evidence>
<accession>A0A1Y4M0H2</accession>
<keyword evidence="2 7" id="KW-0808">Transferase</keyword>
<evidence type="ECO:0000256" key="3">
    <source>
        <dbReference type="ARBA" id="ARBA00022694"/>
    </source>
</evidence>
<dbReference type="PANTHER" id="PTHR46499">
    <property type="entry name" value="QUEUINE TRNA-RIBOSYLTRANSFERASE"/>
    <property type="match status" value="1"/>
</dbReference>
<keyword evidence="5 7" id="KW-0862">Zinc</keyword>
<comment type="subunit">
    <text evidence="7">Homodimer. Within each dimer, one monomer is responsible for RNA recognition and catalysis, while the other monomer binds to the replacement base PreQ1.</text>
</comment>
<keyword evidence="7" id="KW-0479">Metal-binding</keyword>
<evidence type="ECO:0000256" key="2">
    <source>
        <dbReference type="ARBA" id="ARBA00022679"/>
    </source>
</evidence>
<feature type="binding site" evidence="7">
    <location>
        <position position="147"/>
    </location>
    <ligand>
        <name>substrate</name>
    </ligand>
</feature>
<dbReference type="EMBL" id="NFKL01000001">
    <property type="protein sequence ID" value="OUP60841.1"/>
    <property type="molecule type" value="Genomic_DNA"/>
</dbReference>
<dbReference type="PANTHER" id="PTHR46499:SF1">
    <property type="entry name" value="QUEUINE TRNA-RIBOSYLTRANSFERASE"/>
    <property type="match status" value="1"/>
</dbReference>
<dbReference type="NCBIfam" id="TIGR00449">
    <property type="entry name" value="tgt_general"/>
    <property type="match status" value="1"/>
</dbReference>
<comment type="catalytic activity">
    <reaction evidence="6 7">
        <text>7-aminomethyl-7-carbaguanine + guanosine(34) in tRNA = 7-aminomethyl-7-carbaguanosine(34) in tRNA + guanine</text>
        <dbReference type="Rhea" id="RHEA:24104"/>
        <dbReference type="Rhea" id="RHEA-COMP:10341"/>
        <dbReference type="Rhea" id="RHEA-COMP:10342"/>
        <dbReference type="ChEBI" id="CHEBI:16235"/>
        <dbReference type="ChEBI" id="CHEBI:58703"/>
        <dbReference type="ChEBI" id="CHEBI:74269"/>
        <dbReference type="ChEBI" id="CHEBI:82833"/>
        <dbReference type="EC" id="2.4.2.29"/>
    </reaction>
</comment>
<feature type="binding site" evidence="7">
    <location>
        <position position="313"/>
    </location>
    <ligand>
        <name>Zn(2+)</name>
        <dbReference type="ChEBI" id="CHEBI:29105"/>
    </ligand>
</feature>
<sequence>MEIGAFELKKTEGKARRGAFQTAHGLVQTPVFMNVGTAGAIKGAVDAFDLKELGCQVELSNTYHLHVRPGDAIVKQMGGLHKFMRWDGPMLTDSGGFQVFSLASLRKIREEGVTFNSHVDGRKIFMGPEESMRIQSNLGSDIAMAFDECIENPAPYEYVKDSCARTTRWLVRCKEEMARLNSLPDTVNSHQLLFGINQGGTYDDLRIAHMEEIAKLDLPGYAIGGLAVGESTDVMYHILDVVLPHAPEHKPRYLMGVGTPSNIIEGVARGIDFFDCVMPTRNARHGHLFTWDGIMNIHNAKYQTDDRPIEEGCQCPTCRKFSRAYVRHLLKAGEMLSQRLLVQHNLWFYNNLMVKIREALDQGTFAEFRAQYSEKLAKRI</sequence>
<comment type="function">
    <text evidence="7">Catalyzes the base-exchange of a guanine (G) residue with the queuine precursor 7-aminomethyl-7-deazaguanine (PreQ1) at position 34 (anticodon wobble position) in tRNAs with GU(N) anticodons (tRNA-Asp, -Asn, -His and -Tyr). Catalysis occurs through a double-displacement mechanism. The nucleophile active site attacks the C1' of nucleotide 34 to detach the guanine base from the RNA, forming a covalent enzyme-RNA intermediate. The proton acceptor active site deprotonates the incoming PreQ1, allowing a nucleophilic attack on the C1' of the ribose to form the product. After dissociation, two additional enzymatic reactions on the tRNA convert PreQ1 to queuine (Q), resulting in the hypermodified nucleoside queuosine (7-(((4,5-cis-dihydroxy-2-cyclopenten-1-yl)amino)methyl)-7-deazaguanosine).</text>
</comment>
<dbReference type="GO" id="GO:0008479">
    <property type="term" value="F:tRNA-guanosine(34) queuine transglycosylase activity"/>
    <property type="evidence" value="ECO:0007669"/>
    <property type="project" value="UniProtKB-UniRule"/>
</dbReference>
<feature type="binding site" evidence="7">
    <location>
        <position position="315"/>
    </location>
    <ligand>
        <name>Zn(2+)</name>
        <dbReference type="ChEBI" id="CHEBI:29105"/>
    </ligand>
</feature>
<evidence type="ECO:0000313" key="9">
    <source>
        <dbReference type="EMBL" id="OUP60841.1"/>
    </source>
</evidence>
<protein>
    <recommendedName>
        <fullName evidence="7">Queuine tRNA-ribosyltransferase</fullName>
        <ecNumber evidence="7">2.4.2.29</ecNumber>
    </recommendedName>
    <alternativeName>
        <fullName evidence="7">Guanine insertion enzyme</fullName>
    </alternativeName>
    <alternativeName>
        <fullName evidence="7">tRNA-guanine transglycosylase</fullName>
    </alternativeName>
</protein>
<feature type="active site" description="Nucleophile" evidence="7">
    <location>
        <position position="275"/>
    </location>
</feature>
<feature type="binding site" evidence="7">
    <location>
        <position position="198"/>
    </location>
    <ligand>
        <name>substrate</name>
    </ligand>
</feature>
<comment type="pathway">
    <text evidence="7">tRNA modification; tRNA-queuosine biosynthesis.</text>
</comment>
<dbReference type="Gene3D" id="3.20.20.105">
    <property type="entry name" value="Queuine tRNA-ribosyltransferase-like"/>
    <property type="match status" value="1"/>
</dbReference>
<dbReference type="AlphaFoldDB" id="A0A1Y4M0H2"/>
<feature type="domain" description="tRNA-guanine(15) transglycosylase-like" evidence="8">
    <location>
        <begin position="14"/>
        <end position="376"/>
    </location>
</feature>
<evidence type="ECO:0000256" key="6">
    <source>
        <dbReference type="ARBA" id="ARBA00050112"/>
    </source>
</evidence>
<dbReference type="NCBIfam" id="TIGR00430">
    <property type="entry name" value="Q_tRNA_tgt"/>
    <property type="match status" value="1"/>
</dbReference>
<evidence type="ECO:0000256" key="1">
    <source>
        <dbReference type="ARBA" id="ARBA00022676"/>
    </source>
</evidence>
<dbReference type="InterPro" id="IPR050076">
    <property type="entry name" value="ArchSynthase1/Queuine_TRR"/>
</dbReference>
<dbReference type="Pfam" id="PF01702">
    <property type="entry name" value="TGT"/>
    <property type="match status" value="1"/>
</dbReference>
<proteinExistence type="inferred from homology"/>
<comment type="caution">
    <text evidence="9">The sequence shown here is derived from an EMBL/GenBank/DDBJ whole genome shotgun (WGS) entry which is preliminary data.</text>
</comment>
<evidence type="ECO:0000256" key="4">
    <source>
        <dbReference type="ARBA" id="ARBA00022785"/>
    </source>
</evidence>
<dbReference type="GO" id="GO:0046872">
    <property type="term" value="F:metal ion binding"/>
    <property type="evidence" value="ECO:0007669"/>
    <property type="project" value="UniProtKB-KW"/>
</dbReference>
<dbReference type="UniPathway" id="UPA00392"/>
<dbReference type="GO" id="GO:0005829">
    <property type="term" value="C:cytosol"/>
    <property type="evidence" value="ECO:0007669"/>
    <property type="project" value="TreeGrafter"/>
</dbReference>
<feature type="binding site" evidence="7">
    <location>
        <position position="318"/>
    </location>
    <ligand>
        <name>Zn(2+)</name>
        <dbReference type="ChEBI" id="CHEBI:29105"/>
    </ligand>
</feature>
<feature type="region of interest" description="RNA binding" evidence="7">
    <location>
        <begin position="256"/>
        <end position="262"/>
    </location>
</feature>
<keyword evidence="3 7" id="KW-0819">tRNA processing</keyword>
<dbReference type="GO" id="GO:0008616">
    <property type="term" value="P:tRNA queuosine(34) biosynthetic process"/>
    <property type="evidence" value="ECO:0007669"/>
    <property type="project" value="UniProtKB-UniRule"/>
</dbReference>
<name>A0A1Y4M0H2_9FIRM</name>
<dbReference type="InterPro" id="IPR036511">
    <property type="entry name" value="TGT-like_sf"/>
</dbReference>
<dbReference type="RefSeq" id="WP_087414064.1">
    <property type="nucleotide sequence ID" value="NZ_NFKL01000001.1"/>
</dbReference>
<gene>
    <name evidence="7" type="primary">tgt</name>
    <name evidence="9" type="ORF">B5F15_01090</name>
</gene>
<dbReference type="SUPFAM" id="SSF51713">
    <property type="entry name" value="tRNA-guanine transglycosylase"/>
    <property type="match status" value="1"/>
</dbReference>
<evidence type="ECO:0000256" key="7">
    <source>
        <dbReference type="HAMAP-Rule" id="MF_00168"/>
    </source>
</evidence>
<evidence type="ECO:0000313" key="10">
    <source>
        <dbReference type="Proteomes" id="UP000195326"/>
    </source>
</evidence>
<keyword evidence="1 7" id="KW-0328">Glycosyltransferase</keyword>
<dbReference type="InterPro" id="IPR002616">
    <property type="entry name" value="tRNA_ribo_trans-like"/>
</dbReference>
<evidence type="ECO:0000256" key="5">
    <source>
        <dbReference type="ARBA" id="ARBA00022833"/>
    </source>
</evidence>
<keyword evidence="4 7" id="KW-0671">Queuosine biosynthesis</keyword>
<dbReference type="InterPro" id="IPR004803">
    <property type="entry name" value="TGT"/>
</dbReference>
<feature type="active site" description="Proton acceptor" evidence="7">
    <location>
        <position position="93"/>
    </location>
</feature>
<feature type="binding site" evidence="7">
    <location>
        <position position="344"/>
    </location>
    <ligand>
        <name>Zn(2+)</name>
        <dbReference type="ChEBI" id="CHEBI:29105"/>
    </ligand>
</feature>
<organism evidence="9 10">
    <name type="scientific">Butyricicoccus pullicaecorum</name>
    <dbReference type="NCBI Taxonomy" id="501571"/>
    <lineage>
        <taxon>Bacteria</taxon>
        <taxon>Bacillati</taxon>
        <taxon>Bacillota</taxon>
        <taxon>Clostridia</taxon>
        <taxon>Eubacteriales</taxon>
        <taxon>Butyricicoccaceae</taxon>
        <taxon>Butyricicoccus</taxon>
    </lineage>
</organism>
<dbReference type="HAMAP" id="MF_00168">
    <property type="entry name" value="Q_tRNA_Tgt"/>
    <property type="match status" value="1"/>
</dbReference>